<dbReference type="RefSeq" id="WP_307404808.1">
    <property type="nucleotide sequence ID" value="NZ_JAUSUR010000001.1"/>
</dbReference>
<name>A0ABU0DYG9_9FIRM</name>
<protein>
    <submittedName>
        <fullName evidence="1">Uncharacterized protein</fullName>
    </submittedName>
</protein>
<organism evidence="1 2">
    <name type="scientific">Breznakia pachnodae</name>
    <dbReference type="NCBI Taxonomy" id="265178"/>
    <lineage>
        <taxon>Bacteria</taxon>
        <taxon>Bacillati</taxon>
        <taxon>Bacillota</taxon>
        <taxon>Erysipelotrichia</taxon>
        <taxon>Erysipelotrichales</taxon>
        <taxon>Erysipelotrichaceae</taxon>
        <taxon>Breznakia</taxon>
    </lineage>
</organism>
<accession>A0ABU0DYG9</accession>
<sequence length="71" mass="7835">MIIISCPIKQDFVIETVEGIEKYQYKFEGKSGINLKFSVNAEDMEDAATTAKAAIKATEVGAVLYFQVKAE</sequence>
<dbReference type="Proteomes" id="UP001230220">
    <property type="component" value="Unassembled WGS sequence"/>
</dbReference>
<dbReference type="EMBL" id="JAUSUR010000001">
    <property type="protein sequence ID" value="MDQ0359580.1"/>
    <property type="molecule type" value="Genomic_DNA"/>
</dbReference>
<evidence type="ECO:0000313" key="2">
    <source>
        <dbReference type="Proteomes" id="UP001230220"/>
    </source>
</evidence>
<evidence type="ECO:0000313" key="1">
    <source>
        <dbReference type="EMBL" id="MDQ0359580.1"/>
    </source>
</evidence>
<keyword evidence="2" id="KW-1185">Reference proteome</keyword>
<comment type="caution">
    <text evidence="1">The sequence shown here is derived from an EMBL/GenBank/DDBJ whole genome shotgun (WGS) entry which is preliminary data.</text>
</comment>
<proteinExistence type="predicted"/>
<reference evidence="1 2" key="1">
    <citation type="submission" date="2023-07" db="EMBL/GenBank/DDBJ databases">
        <title>Genomic Encyclopedia of Type Strains, Phase IV (KMG-IV): sequencing the most valuable type-strain genomes for metagenomic binning, comparative biology and taxonomic classification.</title>
        <authorList>
            <person name="Goeker M."/>
        </authorList>
    </citation>
    <scope>NUCLEOTIDE SEQUENCE [LARGE SCALE GENOMIC DNA]</scope>
    <source>
        <strain evidence="1 2">DSM 16784</strain>
    </source>
</reference>
<gene>
    <name evidence="1" type="ORF">J2S15_000311</name>
</gene>